<keyword evidence="2" id="KW-1185">Reference proteome</keyword>
<evidence type="ECO:0000313" key="2">
    <source>
        <dbReference type="Proteomes" id="UP000250157"/>
    </source>
</evidence>
<proteinExistence type="predicted"/>
<reference evidence="1 2" key="1">
    <citation type="submission" date="2018-02" db="EMBL/GenBank/DDBJ databases">
        <title>Full genome sequencing of a novel polyvalent bacteriophage as one of T4-Family member.</title>
        <authorList>
            <person name="Kawasaki T."/>
            <person name="Saad A.M."/>
            <person name="Yamada T."/>
        </authorList>
    </citation>
    <scope>NUCLEOTIDE SEQUENCE [LARGE SCALE GENOMIC DNA]</scope>
    <source>
        <strain evidence="1 2">EcS1</strain>
    </source>
</reference>
<organism evidence="1 2">
    <name type="scientific">Escherichia phage EcS1</name>
    <dbReference type="NCBI Taxonomy" id="2083276"/>
    <lineage>
        <taxon>Viruses</taxon>
        <taxon>Duplodnaviria</taxon>
        <taxon>Heunggongvirae</taxon>
        <taxon>Uroviricota</taxon>
        <taxon>Caudoviricetes</taxon>
        <taxon>Pantevenvirales</taxon>
        <taxon>Straboviridae</taxon>
        <taxon>Tevenvirinae</taxon>
        <taxon>Kagamiyamavirus</taxon>
        <taxon>Kagamiyamavirus ecs1</taxon>
    </lineage>
</organism>
<protein>
    <submittedName>
        <fullName evidence="1">DsDNA binding protein, late transcription</fullName>
    </submittedName>
</protein>
<sequence>MSKEVKEKKEFKVEFDEAVHGADLAKMVKEASDIKLKMEAYGDQIKEIKTRAKKELGVDGKMFGQVFSLHHKGTRDRFESEKEEVVELYDSIFPAK</sequence>
<dbReference type="GeneID" id="65108452"/>
<dbReference type="Proteomes" id="UP000250157">
    <property type="component" value="Segment"/>
</dbReference>
<dbReference type="InterPro" id="IPR020313">
    <property type="entry name" value="Double-stranded_DNA-bd"/>
</dbReference>
<dbReference type="RefSeq" id="YP_010090960.1">
    <property type="nucleotide sequence ID" value="NC_055721.1"/>
</dbReference>
<accession>A0A2Z5ZDE1</accession>
<evidence type="ECO:0000313" key="1">
    <source>
        <dbReference type="EMBL" id="BBC78313.1"/>
    </source>
</evidence>
<dbReference type="KEGG" id="vg:65108452"/>
<dbReference type="EMBL" id="LC371242">
    <property type="protein sequence ID" value="BBC78313.1"/>
    <property type="molecule type" value="Genomic_DNA"/>
</dbReference>
<dbReference type="Pfam" id="PF11126">
    <property type="entry name" value="Phage_DsbA"/>
    <property type="match status" value="1"/>
</dbReference>
<name>A0A2Z5ZDE1_9CAUD</name>